<evidence type="ECO:0000256" key="1">
    <source>
        <dbReference type="ARBA" id="ARBA00005854"/>
    </source>
</evidence>
<dbReference type="Pfam" id="PF02826">
    <property type="entry name" value="2-Hacid_dh_C"/>
    <property type="match status" value="1"/>
</dbReference>
<dbReference type="RefSeq" id="WP_073103282.1">
    <property type="nucleotide sequence ID" value="NZ_FQXE01000005.1"/>
</dbReference>
<feature type="domain" description="D-isomer specific 2-hydroxyacid dehydrogenase NAD-binding" evidence="6">
    <location>
        <begin position="122"/>
        <end position="296"/>
    </location>
</feature>
<reference evidence="7 8" key="1">
    <citation type="submission" date="2016-11" db="EMBL/GenBank/DDBJ databases">
        <authorList>
            <person name="Jaros S."/>
            <person name="Januszkiewicz K."/>
            <person name="Wedrychowicz H."/>
        </authorList>
    </citation>
    <scope>NUCLEOTIDE SEQUENCE [LARGE SCALE GENOMIC DNA]</scope>
    <source>
        <strain evidence="7 8">CGMCC 1.10190</strain>
    </source>
</reference>
<dbReference type="FunFam" id="3.40.50.720:FF:000203">
    <property type="entry name" value="D-3-phosphoglycerate dehydrogenase (SerA)"/>
    <property type="match status" value="1"/>
</dbReference>
<gene>
    <name evidence="7" type="ORF">SAMN04488135_105181</name>
</gene>
<dbReference type="GO" id="GO:0016616">
    <property type="term" value="F:oxidoreductase activity, acting on the CH-OH group of donors, NAD or NADP as acceptor"/>
    <property type="evidence" value="ECO:0007669"/>
    <property type="project" value="InterPro"/>
</dbReference>
<evidence type="ECO:0000256" key="3">
    <source>
        <dbReference type="ARBA" id="ARBA00023027"/>
    </source>
</evidence>
<accession>A0A1M5WC20</accession>
<organism evidence="7 8">
    <name type="scientific">Pollutimonas bauzanensis</name>
    <dbReference type="NCBI Taxonomy" id="658167"/>
    <lineage>
        <taxon>Bacteria</taxon>
        <taxon>Pseudomonadati</taxon>
        <taxon>Pseudomonadota</taxon>
        <taxon>Betaproteobacteria</taxon>
        <taxon>Burkholderiales</taxon>
        <taxon>Alcaligenaceae</taxon>
        <taxon>Pollutimonas</taxon>
    </lineage>
</organism>
<dbReference type="Pfam" id="PF00389">
    <property type="entry name" value="2-Hacid_dh"/>
    <property type="match status" value="1"/>
</dbReference>
<dbReference type="InterPro" id="IPR050857">
    <property type="entry name" value="D-2-hydroxyacid_DH"/>
</dbReference>
<dbReference type="Proteomes" id="UP000184226">
    <property type="component" value="Unassembled WGS sequence"/>
</dbReference>
<dbReference type="EMBL" id="FQXE01000005">
    <property type="protein sequence ID" value="SHH84978.1"/>
    <property type="molecule type" value="Genomic_DNA"/>
</dbReference>
<protein>
    <submittedName>
        <fullName evidence="7">D-3-phosphoglycerate dehydrogenase</fullName>
    </submittedName>
</protein>
<name>A0A1M5WC20_9BURK</name>
<dbReference type="STRING" id="658167.SAMN04488135_105181"/>
<evidence type="ECO:0000259" key="5">
    <source>
        <dbReference type="Pfam" id="PF00389"/>
    </source>
</evidence>
<keyword evidence="2 4" id="KW-0560">Oxidoreductase</keyword>
<dbReference type="InterPro" id="IPR029753">
    <property type="entry name" value="D-isomer_DH_CS"/>
</dbReference>
<dbReference type="InterPro" id="IPR006139">
    <property type="entry name" value="D-isomer_2_OHA_DH_cat_dom"/>
</dbReference>
<keyword evidence="3" id="KW-0520">NAD</keyword>
<comment type="similarity">
    <text evidence="1 4">Belongs to the D-isomer specific 2-hydroxyacid dehydrogenase family.</text>
</comment>
<dbReference type="GO" id="GO:0051287">
    <property type="term" value="F:NAD binding"/>
    <property type="evidence" value="ECO:0007669"/>
    <property type="project" value="InterPro"/>
</dbReference>
<dbReference type="PANTHER" id="PTHR42789">
    <property type="entry name" value="D-ISOMER SPECIFIC 2-HYDROXYACID DEHYDROGENASE FAMILY PROTEIN (AFU_ORTHOLOGUE AFUA_6G10090)"/>
    <property type="match status" value="1"/>
</dbReference>
<dbReference type="SUPFAM" id="SSF51735">
    <property type="entry name" value="NAD(P)-binding Rossmann-fold domains"/>
    <property type="match status" value="1"/>
</dbReference>
<dbReference type="SUPFAM" id="SSF52283">
    <property type="entry name" value="Formate/glycerate dehydrogenase catalytic domain-like"/>
    <property type="match status" value="1"/>
</dbReference>
<proteinExistence type="inferred from homology"/>
<evidence type="ECO:0000256" key="4">
    <source>
        <dbReference type="RuleBase" id="RU003719"/>
    </source>
</evidence>
<evidence type="ECO:0000259" key="6">
    <source>
        <dbReference type="Pfam" id="PF02826"/>
    </source>
</evidence>
<evidence type="ECO:0000313" key="8">
    <source>
        <dbReference type="Proteomes" id="UP000184226"/>
    </source>
</evidence>
<feature type="domain" description="D-isomer specific 2-hydroxyacid dehydrogenase catalytic" evidence="5">
    <location>
        <begin position="24"/>
        <end position="330"/>
    </location>
</feature>
<dbReference type="InterPro" id="IPR006140">
    <property type="entry name" value="D-isomer_DH_NAD-bd"/>
</dbReference>
<evidence type="ECO:0000313" key="7">
    <source>
        <dbReference type="EMBL" id="SHH84978.1"/>
    </source>
</evidence>
<dbReference type="PANTHER" id="PTHR42789:SF1">
    <property type="entry name" value="D-ISOMER SPECIFIC 2-HYDROXYACID DEHYDROGENASE FAMILY PROTEIN (AFU_ORTHOLOGUE AFUA_6G10090)"/>
    <property type="match status" value="1"/>
</dbReference>
<sequence>MHTEKLRVGVSRDFLNSDGSRSFDEEAWNRLQASPDVELQFLDQAASMPVTRGDVQQFDALLIKRNPVASALFHGEAGARLRLIARNGAGYDHIDVDACTRAGVMVSVTREAVAHSVASSILALMLAFSHRIPARDRMTRAGQWNQRWATQGTALRGRTLGVIGLGNIGLEVFRLAAAWGMHHLGYTPRPDPAKYEGLNIQLTGLATLLQRSDFIALCCPLTDSTHHLIDAASFGHMRPTAVLINTARGEIVEETALLSALRERRIAGAGIDVYETEPPRRDHPLFSLDTVILGSHNLAYSDELNRAANHAVADAIRAYAAGAIPRDIVNPQVLAHPNFEALPNSP</sequence>
<evidence type="ECO:0000256" key="2">
    <source>
        <dbReference type="ARBA" id="ARBA00023002"/>
    </source>
</evidence>
<dbReference type="Gene3D" id="3.40.50.720">
    <property type="entry name" value="NAD(P)-binding Rossmann-like Domain"/>
    <property type="match status" value="2"/>
</dbReference>
<keyword evidence="8" id="KW-1185">Reference proteome</keyword>
<dbReference type="InterPro" id="IPR036291">
    <property type="entry name" value="NAD(P)-bd_dom_sf"/>
</dbReference>
<dbReference type="PROSITE" id="PS00671">
    <property type="entry name" value="D_2_HYDROXYACID_DH_3"/>
    <property type="match status" value="1"/>
</dbReference>
<dbReference type="AlphaFoldDB" id="A0A1M5WC20"/>